<evidence type="ECO:0000256" key="5">
    <source>
        <dbReference type="ARBA" id="ARBA00022695"/>
    </source>
</evidence>
<evidence type="ECO:0000256" key="4">
    <source>
        <dbReference type="ARBA" id="ARBA00022679"/>
    </source>
</evidence>
<sequence>MTPSRHFALIPAAGVGARMGAECPKQYMPLAGKLMLVHVLDTFASCPSIAHTYVVVSKEDGYIDEALAGAKHLADRVTVLHAGGPTRHQSVLNGLHAMRADATDNDWVLVHDAARPGLTGELIDRLIGAVKNDPVGGLLALPVVDTLKRGNAEGRADATVPRDGLWAAQTPQMFRYALLRTALEKATEVTDEASAIETLGLKPKLVEGSPRNFKITLPHDVALAELHLKGNP</sequence>
<accession>A0A254THW3</accession>
<evidence type="ECO:0000256" key="1">
    <source>
        <dbReference type="ARBA" id="ARBA00001282"/>
    </source>
</evidence>
<dbReference type="EMBL" id="LSTO01000001">
    <property type="protein sequence ID" value="OWW22221.1"/>
    <property type="molecule type" value="Genomic_DNA"/>
</dbReference>
<evidence type="ECO:0000256" key="3">
    <source>
        <dbReference type="ARBA" id="ARBA00009789"/>
    </source>
</evidence>
<dbReference type="FunFam" id="3.90.550.10:FF:000003">
    <property type="entry name" value="2-C-methyl-D-erythritol 4-phosphate cytidylyltransferase"/>
    <property type="match status" value="1"/>
</dbReference>
<keyword evidence="5 7" id="KW-0548">Nucleotidyltransferase</keyword>
<evidence type="ECO:0000313" key="9">
    <source>
        <dbReference type="Proteomes" id="UP000197535"/>
    </source>
</evidence>
<protein>
    <recommendedName>
        <fullName evidence="7">2-C-methyl-D-erythritol 4-phosphate cytidylyltransferase</fullName>
        <ecNumber evidence="7">2.7.7.60</ecNumber>
    </recommendedName>
    <alternativeName>
        <fullName evidence="7">4-diphosphocytidyl-2C-methyl-D-erythritol synthase</fullName>
    </alternativeName>
    <alternativeName>
        <fullName evidence="7">MEP cytidylyltransferase</fullName>
        <shortName evidence="7">MCT</shortName>
    </alternativeName>
</protein>
<comment type="catalytic activity">
    <reaction evidence="1 7">
        <text>2-C-methyl-D-erythritol 4-phosphate + CTP + H(+) = 4-CDP-2-C-methyl-D-erythritol + diphosphate</text>
        <dbReference type="Rhea" id="RHEA:13429"/>
        <dbReference type="ChEBI" id="CHEBI:15378"/>
        <dbReference type="ChEBI" id="CHEBI:33019"/>
        <dbReference type="ChEBI" id="CHEBI:37563"/>
        <dbReference type="ChEBI" id="CHEBI:57823"/>
        <dbReference type="ChEBI" id="CHEBI:58262"/>
        <dbReference type="EC" id="2.7.7.60"/>
    </reaction>
</comment>
<dbReference type="Proteomes" id="UP000197535">
    <property type="component" value="Unassembled WGS sequence"/>
</dbReference>
<proteinExistence type="inferred from homology"/>
<dbReference type="InterPro" id="IPR034683">
    <property type="entry name" value="IspD/TarI"/>
</dbReference>
<name>A0A254THW3_9BURK</name>
<feature type="site" description="Positions MEP for the nucleophilic attack" evidence="7">
    <location>
        <position position="214"/>
    </location>
</feature>
<comment type="similarity">
    <text evidence="3 7">Belongs to the IspD/TarI cytidylyltransferase family. IspD subfamily.</text>
</comment>
<dbReference type="EC" id="2.7.7.60" evidence="7"/>
<keyword evidence="9" id="KW-1185">Reference proteome</keyword>
<reference evidence="8 9" key="1">
    <citation type="submission" date="2016-02" db="EMBL/GenBank/DDBJ databases">
        <authorList>
            <person name="Wen L."/>
            <person name="He K."/>
            <person name="Yang H."/>
        </authorList>
    </citation>
    <scope>NUCLEOTIDE SEQUENCE [LARGE SCALE GENOMIC DNA]</scope>
    <source>
        <strain evidence="8 9">TSA40</strain>
    </source>
</reference>
<dbReference type="SUPFAM" id="SSF53448">
    <property type="entry name" value="Nucleotide-diphospho-sugar transferases"/>
    <property type="match status" value="1"/>
</dbReference>
<dbReference type="NCBIfam" id="TIGR00453">
    <property type="entry name" value="ispD"/>
    <property type="match status" value="1"/>
</dbReference>
<gene>
    <name evidence="7" type="primary">ispD</name>
    <name evidence="8" type="ORF">AYR66_24695</name>
</gene>
<feature type="site" description="Transition state stabilizer" evidence="7">
    <location>
        <position position="25"/>
    </location>
</feature>
<evidence type="ECO:0000256" key="6">
    <source>
        <dbReference type="ARBA" id="ARBA00023229"/>
    </source>
</evidence>
<dbReference type="InterPro" id="IPR050088">
    <property type="entry name" value="IspD/TarI_cytidylyltransf_bact"/>
</dbReference>
<dbReference type="AlphaFoldDB" id="A0A254THW3"/>
<dbReference type="HAMAP" id="MF_00108">
    <property type="entry name" value="IspD"/>
    <property type="match status" value="1"/>
</dbReference>
<dbReference type="CDD" id="cd02516">
    <property type="entry name" value="CDP-ME_synthetase"/>
    <property type="match status" value="1"/>
</dbReference>
<evidence type="ECO:0000256" key="7">
    <source>
        <dbReference type="HAMAP-Rule" id="MF_00108"/>
    </source>
</evidence>
<dbReference type="PROSITE" id="PS01295">
    <property type="entry name" value="ISPD"/>
    <property type="match status" value="1"/>
</dbReference>
<comment type="pathway">
    <text evidence="2 7">Isoprenoid biosynthesis; isopentenyl diphosphate biosynthesis via DXP pathway; isopentenyl diphosphate from 1-deoxy-D-xylulose 5-phosphate: step 2/6.</text>
</comment>
<dbReference type="UniPathway" id="UPA00056">
    <property type="reaction ID" value="UER00093"/>
</dbReference>
<dbReference type="InterPro" id="IPR029044">
    <property type="entry name" value="Nucleotide-diphossugar_trans"/>
</dbReference>
<comment type="caution">
    <text evidence="8">The sequence shown here is derived from an EMBL/GenBank/DDBJ whole genome shotgun (WGS) entry which is preliminary data.</text>
</comment>
<organism evidence="8 9">
    <name type="scientific">Noviherbaspirillum denitrificans</name>
    <dbReference type="NCBI Taxonomy" id="1968433"/>
    <lineage>
        <taxon>Bacteria</taxon>
        <taxon>Pseudomonadati</taxon>
        <taxon>Pseudomonadota</taxon>
        <taxon>Betaproteobacteria</taxon>
        <taxon>Burkholderiales</taxon>
        <taxon>Oxalobacteraceae</taxon>
        <taxon>Noviherbaspirillum</taxon>
    </lineage>
</organism>
<evidence type="ECO:0000313" key="8">
    <source>
        <dbReference type="EMBL" id="OWW22221.1"/>
    </source>
</evidence>
<dbReference type="GO" id="GO:0050518">
    <property type="term" value="F:2-C-methyl-D-erythritol 4-phosphate cytidylyltransferase activity"/>
    <property type="evidence" value="ECO:0007669"/>
    <property type="project" value="UniProtKB-UniRule"/>
</dbReference>
<dbReference type="InterPro" id="IPR001228">
    <property type="entry name" value="IspD"/>
</dbReference>
<dbReference type="Gene3D" id="3.90.550.10">
    <property type="entry name" value="Spore Coat Polysaccharide Biosynthesis Protein SpsA, Chain A"/>
    <property type="match status" value="1"/>
</dbReference>
<feature type="site" description="Transition state stabilizer" evidence="7">
    <location>
        <position position="18"/>
    </location>
</feature>
<dbReference type="GO" id="GO:0019288">
    <property type="term" value="P:isopentenyl diphosphate biosynthetic process, methylerythritol 4-phosphate pathway"/>
    <property type="evidence" value="ECO:0007669"/>
    <property type="project" value="UniProtKB-UniRule"/>
</dbReference>
<dbReference type="PANTHER" id="PTHR32125:SF4">
    <property type="entry name" value="2-C-METHYL-D-ERYTHRITOL 4-PHOSPHATE CYTIDYLYLTRANSFERASE, CHLOROPLASTIC"/>
    <property type="match status" value="1"/>
</dbReference>
<dbReference type="PANTHER" id="PTHR32125">
    <property type="entry name" value="2-C-METHYL-D-ERYTHRITOL 4-PHOSPHATE CYTIDYLYLTRANSFERASE, CHLOROPLASTIC"/>
    <property type="match status" value="1"/>
</dbReference>
<dbReference type="InterPro" id="IPR018294">
    <property type="entry name" value="ISPD_synthase_CS"/>
</dbReference>
<feature type="site" description="Positions MEP for the nucleophilic attack" evidence="7">
    <location>
        <position position="162"/>
    </location>
</feature>
<keyword evidence="6 7" id="KW-0414">Isoprene biosynthesis</keyword>
<evidence type="ECO:0000256" key="2">
    <source>
        <dbReference type="ARBA" id="ARBA00004787"/>
    </source>
</evidence>
<dbReference type="Pfam" id="PF01128">
    <property type="entry name" value="IspD"/>
    <property type="match status" value="1"/>
</dbReference>
<keyword evidence="4 7" id="KW-0808">Transferase</keyword>
<dbReference type="RefSeq" id="WP_088709045.1">
    <property type="nucleotide sequence ID" value="NZ_LSTO01000001.1"/>
</dbReference>
<dbReference type="OrthoDB" id="9806837at2"/>
<comment type="function">
    <text evidence="7">Catalyzes the formation of 4-diphosphocytidyl-2-C-methyl-D-erythritol from CTP and 2-C-methyl-D-erythritol 4-phosphate (MEP).</text>
</comment>